<dbReference type="EMBL" id="CAJVPW010042996">
    <property type="protein sequence ID" value="CAG8751361.1"/>
    <property type="molecule type" value="Genomic_DNA"/>
</dbReference>
<evidence type="ECO:0000313" key="1">
    <source>
        <dbReference type="EMBL" id="CAG8751361.1"/>
    </source>
</evidence>
<reference evidence="1" key="1">
    <citation type="submission" date="2021-06" db="EMBL/GenBank/DDBJ databases">
        <authorList>
            <person name="Kallberg Y."/>
            <person name="Tangrot J."/>
            <person name="Rosling A."/>
        </authorList>
    </citation>
    <scope>NUCLEOTIDE SEQUENCE</scope>
    <source>
        <strain evidence="1">28 12/20/2015</strain>
    </source>
</reference>
<accession>A0ACA9QJQ2</accession>
<dbReference type="Proteomes" id="UP000789366">
    <property type="component" value="Unassembled WGS sequence"/>
</dbReference>
<protein>
    <submittedName>
        <fullName evidence="1">7781_t:CDS:1</fullName>
    </submittedName>
</protein>
<name>A0ACA9QJQ2_9GLOM</name>
<feature type="non-terminal residue" evidence="1">
    <location>
        <position position="1"/>
    </location>
</feature>
<keyword evidence="2" id="KW-1185">Reference proteome</keyword>
<organism evidence="1 2">
    <name type="scientific">Cetraspora pellucida</name>
    <dbReference type="NCBI Taxonomy" id="1433469"/>
    <lineage>
        <taxon>Eukaryota</taxon>
        <taxon>Fungi</taxon>
        <taxon>Fungi incertae sedis</taxon>
        <taxon>Mucoromycota</taxon>
        <taxon>Glomeromycotina</taxon>
        <taxon>Glomeromycetes</taxon>
        <taxon>Diversisporales</taxon>
        <taxon>Gigasporaceae</taxon>
        <taxon>Cetraspora</taxon>
    </lineage>
</organism>
<evidence type="ECO:0000313" key="2">
    <source>
        <dbReference type="Proteomes" id="UP000789366"/>
    </source>
</evidence>
<proteinExistence type="predicted"/>
<comment type="caution">
    <text evidence="1">The sequence shown here is derived from an EMBL/GenBank/DDBJ whole genome shotgun (WGS) entry which is preliminary data.</text>
</comment>
<gene>
    <name evidence="1" type="ORF">SPELUC_LOCUS14506</name>
</gene>
<feature type="non-terminal residue" evidence="1">
    <location>
        <position position="49"/>
    </location>
</feature>
<sequence length="49" mass="5794">AILGQLTQIQQDYDQKYFLEAEKFIIKHYDIKIPSIHDNTLFLSSTTTY</sequence>